<feature type="transmembrane region" description="Helical" evidence="9">
    <location>
        <begin position="203"/>
        <end position="223"/>
    </location>
</feature>
<dbReference type="GO" id="GO:0005366">
    <property type="term" value="F:myo-inositol:proton symporter activity"/>
    <property type="evidence" value="ECO:0007669"/>
    <property type="project" value="TreeGrafter"/>
</dbReference>
<evidence type="ECO:0000256" key="6">
    <source>
        <dbReference type="ARBA" id="ARBA00023136"/>
    </source>
</evidence>
<dbReference type="SUPFAM" id="SSF103473">
    <property type="entry name" value="MFS general substrate transporter"/>
    <property type="match status" value="1"/>
</dbReference>
<dbReference type="GO" id="GO:1904679">
    <property type="term" value="P:myo-inositol import across plasma membrane"/>
    <property type="evidence" value="ECO:0007669"/>
    <property type="project" value="TreeGrafter"/>
</dbReference>
<evidence type="ECO:0000256" key="7">
    <source>
        <dbReference type="ARBA" id="ARBA00049119"/>
    </source>
</evidence>
<keyword evidence="5 9" id="KW-1133">Transmembrane helix</keyword>
<evidence type="ECO:0000259" key="10">
    <source>
        <dbReference type="PROSITE" id="PS50850"/>
    </source>
</evidence>
<feature type="transmembrane region" description="Helical" evidence="9">
    <location>
        <begin position="390"/>
        <end position="412"/>
    </location>
</feature>
<dbReference type="Pfam" id="PF00083">
    <property type="entry name" value="Sugar_tr"/>
    <property type="match status" value="1"/>
</dbReference>
<dbReference type="InterPro" id="IPR020846">
    <property type="entry name" value="MFS_dom"/>
</dbReference>
<sequence>MGELQSNSPLLGTDTSTVETLDLNTKMYTETDENGIEETGTGVFAILVVCAAAVGGFMFGYDTACISSILLFLDQSSSFDLSAEEKELVTGITSVGSFFGSIGTSHMADKFGRKRVITICCVVFTFAAVQLSLVNTVLAMVVGRFIVGLAVGSASMVVPVYISEIAPSKIRGRLLVLNSLTTTGGQLVSNFVAYFIANQKNNWRLMFFLSGIPSLLFLIISGFMPESPRYLVLANNYSDAEMAVAKLYPNATHSQVHSKVVSIMDDIQQNQDKHDLPVHIRLFGESSTKRALAVGCALMFYQQISSFNSFMYYGATIFKSVGVGNPLIVSILISGTNFMFTFVALRYIDKVGRRNMLLRTVWIMGVALLISAFAFFNVGDPSNNNGWSSILLIASVLLFVASYASALGTIPWSSVEFLPLESRAPGSAMIAATGWLTNSVVSATYLSMVKWISLPWTCSVFASICLAGWFAIKRWYPEVNGLSLEEIRHVFANGIDINYAEKLKRQENDSLNEEAGLLN</sequence>
<feature type="transmembrane region" description="Helical" evidence="9">
    <location>
        <begin position="291"/>
        <end position="315"/>
    </location>
</feature>
<dbReference type="FunFam" id="1.20.1250.20:FF:000073">
    <property type="entry name" value="MFS myo-inositol transporter, putative"/>
    <property type="match status" value="1"/>
</dbReference>
<dbReference type="InterPro" id="IPR050814">
    <property type="entry name" value="Myo-inositol_Transporter"/>
</dbReference>
<keyword evidence="6 9" id="KW-0472">Membrane</keyword>
<dbReference type="InterPro" id="IPR005829">
    <property type="entry name" value="Sugar_transporter_CS"/>
</dbReference>
<feature type="transmembrane region" description="Helical" evidence="9">
    <location>
        <begin position="327"/>
        <end position="348"/>
    </location>
</feature>
<dbReference type="Gene3D" id="1.20.1250.20">
    <property type="entry name" value="MFS general substrate transporter like domains"/>
    <property type="match status" value="1"/>
</dbReference>
<protein>
    <submittedName>
        <fullName evidence="11">MFS transporter</fullName>
    </submittedName>
</protein>
<dbReference type="GO" id="GO:0016020">
    <property type="term" value="C:membrane"/>
    <property type="evidence" value="ECO:0007669"/>
    <property type="project" value="UniProtKB-SubCell"/>
</dbReference>
<dbReference type="InterPro" id="IPR005828">
    <property type="entry name" value="MFS_sugar_transport-like"/>
</dbReference>
<dbReference type="EMBL" id="MK890547">
    <property type="protein sequence ID" value="QFR37052.1"/>
    <property type="molecule type" value="Genomic_DNA"/>
</dbReference>
<evidence type="ECO:0000256" key="1">
    <source>
        <dbReference type="ARBA" id="ARBA00004141"/>
    </source>
</evidence>
<comment type="subcellular location">
    <subcellularLocation>
        <location evidence="1">Membrane</location>
        <topology evidence="1">Multi-pass membrane protein</topology>
    </subcellularLocation>
</comment>
<dbReference type="NCBIfam" id="TIGR00879">
    <property type="entry name" value="SP"/>
    <property type="match status" value="1"/>
</dbReference>
<feature type="domain" description="Major facilitator superfamily (MFS) profile" evidence="10">
    <location>
        <begin position="48"/>
        <end position="480"/>
    </location>
</feature>
<dbReference type="PANTHER" id="PTHR48020">
    <property type="entry name" value="PROTON MYO-INOSITOL COTRANSPORTER"/>
    <property type="match status" value="1"/>
</dbReference>
<evidence type="ECO:0000256" key="3">
    <source>
        <dbReference type="ARBA" id="ARBA00022448"/>
    </source>
</evidence>
<dbReference type="AlphaFoldDB" id="A0A5P8N8C2"/>
<feature type="transmembrane region" description="Helical" evidence="9">
    <location>
        <begin position="424"/>
        <end position="446"/>
    </location>
</feature>
<keyword evidence="3 8" id="KW-0813">Transport</keyword>
<dbReference type="InterPro" id="IPR003663">
    <property type="entry name" value="Sugar/inositol_transpt"/>
</dbReference>
<evidence type="ECO:0000256" key="2">
    <source>
        <dbReference type="ARBA" id="ARBA00010992"/>
    </source>
</evidence>
<feature type="transmembrane region" description="Helical" evidence="9">
    <location>
        <begin position="141"/>
        <end position="162"/>
    </location>
</feature>
<reference evidence="11" key="1">
    <citation type="journal article" date="2019" name="Front. Microbiol.">
        <title>An Overview of Genes From Cyberlindnera americana, a Symbiont Yeast Isolated From the Gut of the Bark Beetle Dendroctonus rhizophagus (Curculionidae: Scolytinae), Involved in the Detoxification Process Using Genome and Transcriptome Data.</title>
        <authorList>
            <person name="Soto-Robles L.V."/>
            <person name="Torres-Banda V."/>
            <person name="Rivera-Orduna F.N."/>
            <person name="Curiel-Quesada E."/>
            <person name="Hidalgo-Lara M.E."/>
            <person name="Zuniga G."/>
        </authorList>
    </citation>
    <scope>NUCLEOTIDE SEQUENCE</scope>
    <source>
        <strain evidence="11">ChDrAdgY46</strain>
    </source>
</reference>
<keyword evidence="4 9" id="KW-0812">Transmembrane</keyword>
<feature type="transmembrane region" description="Helical" evidence="9">
    <location>
        <begin position="174"/>
        <end position="197"/>
    </location>
</feature>
<comment type="catalytic activity">
    <reaction evidence="7">
        <text>myo-inositol(out) + H(+)(out) = myo-inositol(in) + H(+)(in)</text>
        <dbReference type="Rhea" id="RHEA:60364"/>
        <dbReference type="ChEBI" id="CHEBI:15378"/>
        <dbReference type="ChEBI" id="CHEBI:17268"/>
    </reaction>
</comment>
<feature type="transmembrane region" description="Helical" evidence="9">
    <location>
        <begin position="43"/>
        <end position="73"/>
    </location>
</feature>
<comment type="similarity">
    <text evidence="2 8">Belongs to the major facilitator superfamily. Sugar transporter (TC 2.A.1.1) family.</text>
</comment>
<evidence type="ECO:0000313" key="11">
    <source>
        <dbReference type="EMBL" id="QFR37052.1"/>
    </source>
</evidence>
<evidence type="ECO:0000256" key="4">
    <source>
        <dbReference type="ARBA" id="ARBA00022692"/>
    </source>
</evidence>
<dbReference type="PRINTS" id="PR00171">
    <property type="entry name" value="SUGRTRNSPORT"/>
</dbReference>
<evidence type="ECO:0000256" key="9">
    <source>
        <dbReference type="SAM" id="Phobius"/>
    </source>
</evidence>
<dbReference type="PROSITE" id="PS50850">
    <property type="entry name" value="MFS"/>
    <property type="match status" value="1"/>
</dbReference>
<proteinExistence type="inferred from homology"/>
<feature type="transmembrane region" description="Helical" evidence="9">
    <location>
        <begin position="116"/>
        <end position="135"/>
    </location>
</feature>
<evidence type="ECO:0000256" key="8">
    <source>
        <dbReference type="RuleBase" id="RU003346"/>
    </source>
</evidence>
<name>A0A5P8N8C2_9ASCO</name>
<accession>A0A5P8N8C2</accession>
<feature type="transmembrane region" description="Helical" evidence="9">
    <location>
        <begin position="452"/>
        <end position="472"/>
    </location>
</feature>
<dbReference type="InterPro" id="IPR036259">
    <property type="entry name" value="MFS_trans_sf"/>
</dbReference>
<feature type="transmembrane region" description="Helical" evidence="9">
    <location>
        <begin position="360"/>
        <end position="378"/>
    </location>
</feature>
<evidence type="ECO:0000256" key="5">
    <source>
        <dbReference type="ARBA" id="ARBA00022989"/>
    </source>
</evidence>
<organism evidence="11">
    <name type="scientific">Cyberlindnera americana</name>
    <dbReference type="NCBI Taxonomy" id="36016"/>
    <lineage>
        <taxon>Eukaryota</taxon>
        <taxon>Fungi</taxon>
        <taxon>Dikarya</taxon>
        <taxon>Ascomycota</taxon>
        <taxon>Saccharomycotina</taxon>
        <taxon>Saccharomycetes</taxon>
        <taxon>Phaffomycetales</taxon>
        <taxon>Phaffomycetaceae</taxon>
        <taxon>Cyberlindnera</taxon>
    </lineage>
</organism>
<dbReference type="PROSITE" id="PS00216">
    <property type="entry name" value="SUGAR_TRANSPORT_1"/>
    <property type="match status" value="1"/>
</dbReference>
<dbReference type="PROSITE" id="PS00217">
    <property type="entry name" value="SUGAR_TRANSPORT_2"/>
    <property type="match status" value="1"/>
</dbReference>
<gene>
    <name evidence="11" type="ORF">g436</name>
</gene>
<dbReference type="PANTHER" id="PTHR48020:SF12">
    <property type="entry name" value="PROTON MYO-INOSITOL COTRANSPORTER"/>
    <property type="match status" value="1"/>
</dbReference>